<dbReference type="EMBL" id="JAKZGS010000004">
    <property type="protein sequence ID" value="MCH7397982.1"/>
    <property type="molecule type" value="Genomic_DNA"/>
</dbReference>
<name>A0ABS9UMX7_9BACT</name>
<dbReference type="Pfam" id="PF01979">
    <property type="entry name" value="Amidohydro_1"/>
    <property type="match status" value="1"/>
</dbReference>
<dbReference type="PANTHER" id="PTHR43135:SF3">
    <property type="entry name" value="ALPHA-D-RIBOSE 1-METHYLPHOSPHONATE 5-TRIPHOSPHATE DIPHOSPHATASE"/>
    <property type="match status" value="1"/>
</dbReference>
<proteinExistence type="predicted"/>
<dbReference type="InterPro" id="IPR051781">
    <property type="entry name" value="Metallo-dep_Hydrolase"/>
</dbReference>
<dbReference type="PANTHER" id="PTHR43135">
    <property type="entry name" value="ALPHA-D-RIBOSE 1-METHYLPHOSPHONATE 5-TRIPHOSPHATE DIPHOSPHATASE"/>
    <property type="match status" value="1"/>
</dbReference>
<evidence type="ECO:0000313" key="2">
    <source>
        <dbReference type="EMBL" id="MCH7397982.1"/>
    </source>
</evidence>
<dbReference type="InterPro" id="IPR032466">
    <property type="entry name" value="Metal_Hydrolase"/>
</dbReference>
<evidence type="ECO:0000313" key="3">
    <source>
        <dbReference type="Proteomes" id="UP001165488"/>
    </source>
</evidence>
<sequence length="432" mass="49194">MKIQLTVFFAIIFVAKGLSQDVLIRDISIIPMSSDTLLVEKSILIQNGKIKQIGDYKDLPKNNETDIIDGKGKFLMPGLADMHVHLPEDDKIENLLLANIAAGVTQIRIMNSKASQIELKKQVEAKKYLVSPNVHISHIIRRGEIYSKDRADSLMKQIKLSKIDFIKLFSVTDKDTFNNLTDSAEEHGVIICGHYPVYLAFGKAEMHPMEEVLGRNFKSIEHLAGYNWISTEEELDSLIHLTKEKHIFNCPTLDWDVMAYNLQYPEAYKNRLTYQFLPKKLTHNWEERYLFSIEEAGGEEKVLQSRDGYKSSFDLKIGILKKLYENDCLLLIGGDAGNSFQADGFNVYEEMIHWSNIGIDNFTILKSATVTPSLFFDQSSAWGTIEVGKNAEMIILTKNPLEQIKNITTIEKTIVGGFVYNNEELLNQIELF</sequence>
<dbReference type="InterPro" id="IPR006680">
    <property type="entry name" value="Amidohydro-rel"/>
</dbReference>
<reference evidence="2" key="1">
    <citation type="submission" date="2022-03" db="EMBL/GenBank/DDBJ databases">
        <title>De novo assembled genomes of Belliella spp. (Cyclobacteriaceae) strains.</title>
        <authorList>
            <person name="Szabo A."/>
            <person name="Korponai K."/>
            <person name="Felfoldi T."/>
        </authorList>
    </citation>
    <scope>NUCLEOTIDE SEQUENCE</scope>
    <source>
        <strain evidence="2">DSM 107340</strain>
    </source>
</reference>
<organism evidence="2 3">
    <name type="scientific">Belliella calami</name>
    <dbReference type="NCBI Taxonomy" id="2923436"/>
    <lineage>
        <taxon>Bacteria</taxon>
        <taxon>Pseudomonadati</taxon>
        <taxon>Bacteroidota</taxon>
        <taxon>Cytophagia</taxon>
        <taxon>Cytophagales</taxon>
        <taxon>Cyclobacteriaceae</taxon>
        <taxon>Belliella</taxon>
    </lineage>
</organism>
<gene>
    <name evidence="2" type="ORF">MM236_08275</name>
</gene>
<evidence type="ECO:0000259" key="1">
    <source>
        <dbReference type="Pfam" id="PF01979"/>
    </source>
</evidence>
<comment type="caution">
    <text evidence="2">The sequence shown here is derived from an EMBL/GenBank/DDBJ whole genome shotgun (WGS) entry which is preliminary data.</text>
</comment>
<feature type="domain" description="Amidohydrolase-related" evidence="1">
    <location>
        <begin position="74"/>
        <end position="417"/>
    </location>
</feature>
<keyword evidence="3" id="KW-1185">Reference proteome</keyword>
<dbReference type="SUPFAM" id="SSF51338">
    <property type="entry name" value="Composite domain of metallo-dependent hydrolases"/>
    <property type="match status" value="1"/>
</dbReference>
<accession>A0ABS9UMX7</accession>
<dbReference type="Gene3D" id="3.20.20.140">
    <property type="entry name" value="Metal-dependent hydrolases"/>
    <property type="match status" value="2"/>
</dbReference>
<protein>
    <submittedName>
        <fullName evidence="2">Amidohydrolase family protein</fullName>
    </submittedName>
</protein>
<dbReference type="InterPro" id="IPR011059">
    <property type="entry name" value="Metal-dep_hydrolase_composite"/>
</dbReference>
<dbReference type="Gene3D" id="2.30.40.10">
    <property type="entry name" value="Urease, subunit C, domain 1"/>
    <property type="match status" value="1"/>
</dbReference>
<dbReference type="RefSeq" id="WP_241274489.1">
    <property type="nucleotide sequence ID" value="NZ_JAKZGS010000004.1"/>
</dbReference>
<dbReference type="SUPFAM" id="SSF51556">
    <property type="entry name" value="Metallo-dependent hydrolases"/>
    <property type="match status" value="1"/>
</dbReference>
<dbReference type="Proteomes" id="UP001165488">
    <property type="component" value="Unassembled WGS sequence"/>
</dbReference>